<organism evidence="2">
    <name type="scientific">uncultured Rubrobacteraceae bacterium</name>
    <dbReference type="NCBI Taxonomy" id="349277"/>
    <lineage>
        <taxon>Bacteria</taxon>
        <taxon>Bacillati</taxon>
        <taxon>Actinomycetota</taxon>
        <taxon>Rubrobacteria</taxon>
        <taxon>Rubrobacterales</taxon>
        <taxon>Rubrobacteraceae</taxon>
        <taxon>environmental samples</taxon>
    </lineage>
</organism>
<proteinExistence type="predicted"/>
<feature type="compositionally biased region" description="Basic residues" evidence="1">
    <location>
        <begin position="19"/>
        <end position="31"/>
    </location>
</feature>
<name>A0A6J4QUF1_9ACTN</name>
<protein>
    <submittedName>
        <fullName evidence="2">Uncharacterized protein</fullName>
    </submittedName>
</protein>
<feature type="compositionally biased region" description="Low complexity" evidence="1">
    <location>
        <begin position="1"/>
        <end position="14"/>
    </location>
</feature>
<feature type="non-terminal residue" evidence="2">
    <location>
        <position position="1"/>
    </location>
</feature>
<dbReference type="EMBL" id="CADCUW010000670">
    <property type="protein sequence ID" value="CAA9455271.1"/>
    <property type="molecule type" value="Genomic_DNA"/>
</dbReference>
<gene>
    <name evidence="2" type="ORF">AVDCRST_MAG01-01-5109</name>
</gene>
<sequence>AEAARAARSLHAGAPGVRAPHRRERARRKSSRVVGYAAADGHAAHQVHPGAHRRDRPVAGAGPRRAL</sequence>
<reference evidence="2" key="1">
    <citation type="submission" date="2020-02" db="EMBL/GenBank/DDBJ databases">
        <authorList>
            <person name="Meier V. D."/>
        </authorList>
    </citation>
    <scope>NUCLEOTIDE SEQUENCE</scope>
    <source>
        <strain evidence="2">AVDCRST_MAG01</strain>
    </source>
</reference>
<accession>A0A6J4QUF1</accession>
<feature type="non-terminal residue" evidence="2">
    <location>
        <position position="67"/>
    </location>
</feature>
<feature type="region of interest" description="Disordered" evidence="1">
    <location>
        <begin position="1"/>
        <end position="67"/>
    </location>
</feature>
<evidence type="ECO:0000256" key="1">
    <source>
        <dbReference type="SAM" id="MobiDB-lite"/>
    </source>
</evidence>
<dbReference type="AlphaFoldDB" id="A0A6J4QUF1"/>
<evidence type="ECO:0000313" key="2">
    <source>
        <dbReference type="EMBL" id="CAA9455271.1"/>
    </source>
</evidence>